<dbReference type="InterPro" id="IPR020568">
    <property type="entry name" value="Ribosomal_Su5_D2-typ_SF"/>
</dbReference>
<gene>
    <name evidence="6" type="ORF">ENW11_02390</name>
</gene>
<dbReference type="PANTHER" id="PTHR43527:SF1">
    <property type="entry name" value="L-THREONINE KINASE"/>
    <property type="match status" value="1"/>
</dbReference>
<dbReference type="InterPro" id="IPR012363">
    <property type="entry name" value="PduX"/>
</dbReference>
<keyword evidence="3" id="KW-0418">Kinase</keyword>
<keyword evidence="2" id="KW-0547">Nucleotide-binding</keyword>
<dbReference type="SUPFAM" id="SSF54211">
    <property type="entry name" value="Ribosomal protein S5 domain 2-like"/>
    <property type="match status" value="1"/>
</dbReference>
<dbReference type="GO" id="GO:0016301">
    <property type="term" value="F:kinase activity"/>
    <property type="evidence" value="ECO:0007669"/>
    <property type="project" value="UniProtKB-KW"/>
</dbReference>
<dbReference type="Gene3D" id="3.30.230.10">
    <property type="match status" value="1"/>
</dbReference>
<dbReference type="EMBL" id="DTIY01000017">
    <property type="protein sequence ID" value="HGY38647.1"/>
    <property type="molecule type" value="Genomic_DNA"/>
</dbReference>
<dbReference type="AlphaFoldDB" id="A0A7V4TF38"/>
<evidence type="ECO:0000313" key="6">
    <source>
        <dbReference type="EMBL" id="HGY38647.1"/>
    </source>
</evidence>
<dbReference type="Pfam" id="PF00288">
    <property type="entry name" value="GHMP_kinases_N"/>
    <property type="match status" value="1"/>
</dbReference>
<evidence type="ECO:0000256" key="4">
    <source>
        <dbReference type="ARBA" id="ARBA00022840"/>
    </source>
</evidence>
<organism evidence="6">
    <name type="scientific">Candidatus Caldatribacterium saccharofermentans</name>
    <dbReference type="NCBI Taxonomy" id="1454753"/>
    <lineage>
        <taxon>Bacteria</taxon>
        <taxon>Pseudomonadati</taxon>
        <taxon>Atribacterota</taxon>
        <taxon>Atribacteria</taxon>
        <taxon>Atribacterales</taxon>
        <taxon>Candidatus Caldatribacteriaceae</taxon>
        <taxon>Candidatus Caldatribacterium</taxon>
    </lineage>
</organism>
<dbReference type="PIRSF" id="PIRSF033887">
    <property type="entry name" value="PduX"/>
    <property type="match status" value="1"/>
</dbReference>
<evidence type="ECO:0000259" key="5">
    <source>
        <dbReference type="Pfam" id="PF00288"/>
    </source>
</evidence>
<name>A0A7V4TF38_9BACT</name>
<protein>
    <recommendedName>
        <fullName evidence="5">GHMP kinase N-terminal domain-containing protein</fullName>
    </recommendedName>
</protein>
<comment type="caution">
    <text evidence="6">The sequence shown here is derived from an EMBL/GenBank/DDBJ whole genome shotgun (WGS) entry which is preliminary data.</text>
</comment>
<feature type="domain" description="GHMP kinase N-terminal" evidence="5">
    <location>
        <begin position="63"/>
        <end position="130"/>
    </location>
</feature>
<proteinExistence type="predicted"/>
<keyword evidence="1" id="KW-0808">Transferase</keyword>
<dbReference type="PANTHER" id="PTHR43527">
    <property type="entry name" value="4-DIPHOSPHOCYTIDYL-2-C-METHYL-D-ERYTHRITOL KINASE, CHLOROPLASTIC"/>
    <property type="match status" value="1"/>
</dbReference>
<evidence type="ECO:0000256" key="3">
    <source>
        <dbReference type="ARBA" id="ARBA00022777"/>
    </source>
</evidence>
<accession>A0A7V4TF38</accession>
<dbReference type="InterPro" id="IPR014721">
    <property type="entry name" value="Ribsml_uS5_D2-typ_fold_subgr"/>
</dbReference>
<reference evidence="6" key="1">
    <citation type="journal article" date="2020" name="mSystems">
        <title>Genome- and Community-Level Interaction Insights into Carbon Utilization and Element Cycling Functions of Hydrothermarchaeota in Hydrothermal Sediment.</title>
        <authorList>
            <person name="Zhou Z."/>
            <person name="Liu Y."/>
            <person name="Xu W."/>
            <person name="Pan J."/>
            <person name="Luo Z.H."/>
            <person name="Li M."/>
        </authorList>
    </citation>
    <scope>NUCLEOTIDE SEQUENCE [LARGE SCALE GENOMIC DNA]</scope>
    <source>
        <strain evidence="6">SpSt-82</strain>
    </source>
</reference>
<dbReference type="GO" id="GO:0005524">
    <property type="term" value="F:ATP binding"/>
    <property type="evidence" value="ECO:0007669"/>
    <property type="project" value="UniProtKB-KW"/>
</dbReference>
<dbReference type="InterPro" id="IPR006204">
    <property type="entry name" value="GHMP_kinase_N_dom"/>
</dbReference>
<sequence length="299" mass="32947">MAFAFEVVKRARALCPGSAGEVLQGVIGGQEVLVSLTVDRFSEMEVVLGETSSIPPGLWKSRRALELALEYFGGEHLRGRVTLRRRRGLPEGKGFASSTADIAATVGAVAHLLGRKIREEEIARLALSIEPTDGTFFPSWCLFDHLRGEVFLTLAVPQYLGVVVVELPGEVPTLSVDREKLRRHFEQFSRETEKAFELLERGLEERDLTLVGKAATLSSAIMQEYERSEIFFLLSQALQDIRALGVNRAHTGCAFGVLFDLRLVSLEEARRRVSEVLRGKDVALWTAKAIGGGIRVVGT</sequence>
<evidence type="ECO:0000256" key="2">
    <source>
        <dbReference type="ARBA" id="ARBA00022741"/>
    </source>
</evidence>
<keyword evidence="4" id="KW-0067">ATP-binding</keyword>
<evidence type="ECO:0000256" key="1">
    <source>
        <dbReference type="ARBA" id="ARBA00022679"/>
    </source>
</evidence>